<name>A0A2J6SH93_9HELO</name>
<evidence type="ECO:0000256" key="1">
    <source>
        <dbReference type="SAM" id="MobiDB-lite"/>
    </source>
</evidence>
<dbReference type="InParanoid" id="A0A2J6SH93"/>
<proteinExistence type="predicted"/>
<dbReference type="OrthoDB" id="10657731at2759"/>
<evidence type="ECO:0000313" key="2">
    <source>
        <dbReference type="EMBL" id="PMD50133.1"/>
    </source>
</evidence>
<accession>A0A2J6SH93</accession>
<keyword evidence="3" id="KW-1185">Reference proteome</keyword>
<sequence>MRGERSRREADVYKAKIGRDAIIDIHVRRYSLKPYYFHPKSTGVSGKRVQGRTHISSGGPSKIRRQSDVSINVSVSTPSAAFQVPHRTIPYHTIRKSPLPTSHLCTSPSHTSKEKFDIPKKRESRHELGCQIHPPCVQGLDSSTGTNILESGDLVLCSELSRLPIPDPGSWFARAETSATESLFAGLI</sequence>
<reference evidence="2 3" key="1">
    <citation type="submission" date="2016-04" db="EMBL/GenBank/DDBJ databases">
        <title>A degradative enzymes factory behind the ericoid mycorrhizal symbiosis.</title>
        <authorList>
            <consortium name="DOE Joint Genome Institute"/>
            <person name="Martino E."/>
            <person name="Morin E."/>
            <person name="Grelet G."/>
            <person name="Kuo A."/>
            <person name="Kohler A."/>
            <person name="Daghino S."/>
            <person name="Barry K."/>
            <person name="Choi C."/>
            <person name="Cichocki N."/>
            <person name="Clum A."/>
            <person name="Copeland A."/>
            <person name="Hainaut M."/>
            <person name="Haridas S."/>
            <person name="Labutti K."/>
            <person name="Lindquist E."/>
            <person name="Lipzen A."/>
            <person name="Khouja H.-R."/>
            <person name="Murat C."/>
            <person name="Ohm R."/>
            <person name="Olson A."/>
            <person name="Spatafora J."/>
            <person name="Veneault-Fourrey C."/>
            <person name="Henrissat B."/>
            <person name="Grigoriev I."/>
            <person name="Martin F."/>
            <person name="Perotto S."/>
        </authorList>
    </citation>
    <scope>NUCLEOTIDE SEQUENCE [LARGE SCALE GENOMIC DNA]</scope>
    <source>
        <strain evidence="2 3">E</strain>
    </source>
</reference>
<dbReference type="RefSeq" id="XP_024727037.1">
    <property type="nucleotide sequence ID" value="XM_024871391.1"/>
</dbReference>
<organism evidence="2 3">
    <name type="scientific">Hyaloscypha bicolor E</name>
    <dbReference type="NCBI Taxonomy" id="1095630"/>
    <lineage>
        <taxon>Eukaryota</taxon>
        <taxon>Fungi</taxon>
        <taxon>Dikarya</taxon>
        <taxon>Ascomycota</taxon>
        <taxon>Pezizomycotina</taxon>
        <taxon>Leotiomycetes</taxon>
        <taxon>Helotiales</taxon>
        <taxon>Hyaloscyphaceae</taxon>
        <taxon>Hyaloscypha</taxon>
        <taxon>Hyaloscypha bicolor</taxon>
    </lineage>
</organism>
<evidence type="ECO:0000313" key="3">
    <source>
        <dbReference type="Proteomes" id="UP000235371"/>
    </source>
</evidence>
<feature type="region of interest" description="Disordered" evidence="1">
    <location>
        <begin position="43"/>
        <end position="65"/>
    </location>
</feature>
<gene>
    <name evidence="2" type="ORF">K444DRAFT_259638</name>
</gene>
<dbReference type="EMBL" id="KZ613913">
    <property type="protein sequence ID" value="PMD50133.1"/>
    <property type="molecule type" value="Genomic_DNA"/>
</dbReference>
<protein>
    <submittedName>
        <fullName evidence="2">Uncharacterized protein</fullName>
    </submittedName>
</protein>
<dbReference type="GeneID" id="36579473"/>
<dbReference type="Proteomes" id="UP000235371">
    <property type="component" value="Unassembled WGS sequence"/>
</dbReference>
<dbReference type="AlphaFoldDB" id="A0A2J6SH93"/>